<evidence type="ECO:0008006" key="7">
    <source>
        <dbReference type="Google" id="ProtNLM"/>
    </source>
</evidence>
<organism evidence="5 6">
    <name type="scientific">Capsicum baccatum</name>
    <name type="common">Peruvian pepper</name>
    <dbReference type="NCBI Taxonomy" id="33114"/>
    <lineage>
        <taxon>Eukaryota</taxon>
        <taxon>Viridiplantae</taxon>
        <taxon>Streptophyta</taxon>
        <taxon>Embryophyta</taxon>
        <taxon>Tracheophyta</taxon>
        <taxon>Spermatophyta</taxon>
        <taxon>Magnoliopsida</taxon>
        <taxon>eudicotyledons</taxon>
        <taxon>Gunneridae</taxon>
        <taxon>Pentapetalae</taxon>
        <taxon>asterids</taxon>
        <taxon>lamiids</taxon>
        <taxon>Solanales</taxon>
        <taxon>Solanaceae</taxon>
        <taxon>Solanoideae</taxon>
        <taxon>Capsiceae</taxon>
        <taxon>Capsicum</taxon>
    </lineage>
</organism>
<dbReference type="Pfam" id="PF00012">
    <property type="entry name" value="HSP70"/>
    <property type="match status" value="1"/>
</dbReference>
<dbReference type="OrthoDB" id="1302841at2759"/>
<dbReference type="GO" id="GO:0140662">
    <property type="term" value="F:ATP-dependent protein folding chaperone"/>
    <property type="evidence" value="ECO:0007669"/>
    <property type="project" value="InterPro"/>
</dbReference>
<feature type="region of interest" description="Disordered" evidence="4">
    <location>
        <begin position="457"/>
        <end position="483"/>
    </location>
</feature>
<feature type="coiled-coil region" evidence="3">
    <location>
        <begin position="378"/>
        <end position="405"/>
    </location>
</feature>
<dbReference type="Proteomes" id="UP000224567">
    <property type="component" value="Unassembled WGS sequence"/>
</dbReference>
<dbReference type="Gene3D" id="1.20.1270.10">
    <property type="match status" value="1"/>
</dbReference>
<dbReference type="SUPFAM" id="SSF100920">
    <property type="entry name" value="Heat shock protein 70kD (HSP70), peptide-binding domain"/>
    <property type="match status" value="1"/>
</dbReference>
<keyword evidence="3" id="KW-0175">Coiled coil</keyword>
<proteinExistence type="predicted"/>
<reference evidence="5 6" key="1">
    <citation type="journal article" date="2017" name="Genome Biol.">
        <title>New reference genome sequences of hot pepper reveal the massive evolution of plant disease-resistance genes by retroduplication.</title>
        <authorList>
            <person name="Kim S."/>
            <person name="Park J."/>
            <person name="Yeom S.I."/>
            <person name="Kim Y.M."/>
            <person name="Seo E."/>
            <person name="Kim K.T."/>
            <person name="Kim M.S."/>
            <person name="Lee J.M."/>
            <person name="Cheong K."/>
            <person name="Shin H.S."/>
            <person name="Kim S.B."/>
            <person name="Han K."/>
            <person name="Lee J."/>
            <person name="Park M."/>
            <person name="Lee H.A."/>
            <person name="Lee H.Y."/>
            <person name="Lee Y."/>
            <person name="Oh S."/>
            <person name="Lee J.H."/>
            <person name="Choi E."/>
            <person name="Choi E."/>
            <person name="Lee S.E."/>
            <person name="Jeon J."/>
            <person name="Kim H."/>
            <person name="Choi G."/>
            <person name="Song H."/>
            <person name="Lee J."/>
            <person name="Lee S.C."/>
            <person name="Kwon J.K."/>
            <person name="Lee H.Y."/>
            <person name="Koo N."/>
            <person name="Hong Y."/>
            <person name="Kim R.W."/>
            <person name="Kang W.H."/>
            <person name="Huh J.H."/>
            <person name="Kang B.C."/>
            <person name="Yang T.J."/>
            <person name="Lee Y.H."/>
            <person name="Bennetzen J.L."/>
            <person name="Choi D."/>
        </authorList>
    </citation>
    <scope>NUCLEOTIDE SEQUENCE [LARGE SCALE GENOMIC DNA]</scope>
    <source>
        <strain evidence="6">cv. PBC81</strain>
    </source>
</reference>
<keyword evidence="2" id="KW-0067">ATP-binding</keyword>
<dbReference type="GO" id="GO:0005524">
    <property type="term" value="F:ATP binding"/>
    <property type="evidence" value="ECO:0007669"/>
    <property type="project" value="UniProtKB-KW"/>
</dbReference>
<evidence type="ECO:0000313" key="6">
    <source>
        <dbReference type="Proteomes" id="UP000224567"/>
    </source>
</evidence>
<dbReference type="STRING" id="33114.A0A2G2VLV9"/>
<sequence length="483" mass="53665">MNTKKWPMYGDWEEIFGKDRETGEFAKALLDATEDIQKSPTPQLCNDMSLGFLIDVDDEEEGDIYHSSKVGTGEAENAAGHCAFTTAEDATKPSSFGGAENATGPSVFSGGENVAGSSAGTSENENVGSRQTQRSPSNVNEKEKNKKRKKIVEEYNKTFLEGMMEVLKFFTEGHDKRMGTLIEKLRERDRYDVRGHVYSIVKYPVFLELYTVEQRIKAAMMGENMLSSTYEIEGLFQWKGALQEHTTLMRPLLMVRQCEKVQDLLLLDVTPLSFGLETAGGVMTVLISRNTTIPNKKEQVFFIYSDNQPGLLIQVYEGERAWTRDNNFLGKFELFVIPPAPRGVPQITVFFDIDANGILNVSAEDKTTGQKSKITITNDKGRLSKEEIEKMVQEAEDEKIASKLSADDKTKVEDTIEQAIQWLDGNQLAEADEFEEKLKELESLCNPIIAKMYQGAGSDISAGTDEDGPAPSGSSGADIEEVD</sequence>
<keyword evidence="6" id="KW-1185">Reference proteome</keyword>
<feature type="compositionally biased region" description="Polar residues" evidence="4">
    <location>
        <begin position="115"/>
        <end position="137"/>
    </location>
</feature>
<dbReference type="InterPro" id="IPR013126">
    <property type="entry name" value="Hsp_70_fam"/>
</dbReference>
<accession>A0A2G2VLV9</accession>
<evidence type="ECO:0000256" key="1">
    <source>
        <dbReference type="ARBA" id="ARBA00022741"/>
    </source>
</evidence>
<gene>
    <name evidence="5" type="ORF">CQW23_25750</name>
</gene>
<evidence type="ECO:0000313" key="5">
    <source>
        <dbReference type="EMBL" id="PHT33950.1"/>
    </source>
</evidence>
<name>A0A2G2VLV9_CAPBA</name>
<dbReference type="InterPro" id="IPR029048">
    <property type="entry name" value="HSP70_C_sf"/>
</dbReference>
<dbReference type="InterPro" id="IPR029047">
    <property type="entry name" value="HSP70_peptide-bd_sf"/>
</dbReference>
<evidence type="ECO:0000256" key="4">
    <source>
        <dbReference type="SAM" id="MobiDB-lite"/>
    </source>
</evidence>
<evidence type="ECO:0000256" key="3">
    <source>
        <dbReference type="SAM" id="Coils"/>
    </source>
</evidence>
<feature type="region of interest" description="Disordered" evidence="4">
    <location>
        <begin position="91"/>
        <end position="147"/>
    </location>
</feature>
<protein>
    <recommendedName>
        <fullName evidence="7">Heat shock cognate 70 kDa protein</fullName>
    </recommendedName>
</protein>
<reference evidence="6" key="2">
    <citation type="journal article" date="2017" name="J. Anim. Genet.">
        <title>Multiple reference genome sequences of hot pepper reveal the massive evolution of plant disease resistance genes by retroduplication.</title>
        <authorList>
            <person name="Kim S."/>
            <person name="Park J."/>
            <person name="Yeom S.-I."/>
            <person name="Kim Y.-M."/>
            <person name="Seo E."/>
            <person name="Kim K.-T."/>
            <person name="Kim M.-S."/>
            <person name="Lee J.M."/>
            <person name="Cheong K."/>
            <person name="Shin H.-S."/>
            <person name="Kim S.-B."/>
            <person name="Han K."/>
            <person name="Lee J."/>
            <person name="Park M."/>
            <person name="Lee H.-A."/>
            <person name="Lee H.-Y."/>
            <person name="Lee Y."/>
            <person name="Oh S."/>
            <person name="Lee J.H."/>
            <person name="Choi E."/>
            <person name="Choi E."/>
            <person name="Lee S.E."/>
            <person name="Jeon J."/>
            <person name="Kim H."/>
            <person name="Choi G."/>
            <person name="Song H."/>
            <person name="Lee J."/>
            <person name="Lee S.-C."/>
            <person name="Kwon J.-K."/>
            <person name="Lee H.-Y."/>
            <person name="Koo N."/>
            <person name="Hong Y."/>
            <person name="Kim R.W."/>
            <person name="Kang W.-H."/>
            <person name="Huh J.H."/>
            <person name="Kang B.-C."/>
            <person name="Yang T.-J."/>
            <person name="Lee Y.-H."/>
            <person name="Bennetzen J.L."/>
            <person name="Choi D."/>
        </authorList>
    </citation>
    <scope>NUCLEOTIDE SEQUENCE [LARGE SCALE GENOMIC DNA]</scope>
    <source>
        <strain evidence="6">cv. PBC81</strain>
    </source>
</reference>
<evidence type="ECO:0000256" key="2">
    <source>
        <dbReference type="ARBA" id="ARBA00022840"/>
    </source>
</evidence>
<comment type="caution">
    <text evidence="5">The sequence shown here is derived from an EMBL/GenBank/DDBJ whole genome shotgun (WGS) entry which is preliminary data.</text>
</comment>
<dbReference type="FunFam" id="2.60.34.10:FF:000002">
    <property type="entry name" value="Heat shock 70 kDa"/>
    <property type="match status" value="1"/>
</dbReference>
<dbReference type="SUPFAM" id="SSF100934">
    <property type="entry name" value="Heat shock protein 70kD (HSP70), C-terminal subdomain"/>
    <property type="match status" value="1"/>
</dbReference>
<keyword evidence="1" id="KW-0547">Nucleotide-binding</keyword>
<dbReference type="PANTHER" id="PTHR19375">
    <property type="entry name" value="HEAT SHOCK PROTEIN 70KDA"/>
    <property type="match status" value="1"/>
</dbReference>
<dbReference type="EMBL" id="MLFT02000011">
    <property type="protein sequence ID" value="PHT33950.1"/>
    <property type="molecule type" value="Genomic_DNA"/>
</dbReference>
<dbReference type="AlphaFoldDB" id="A0A2G2VLV9"/>
<dbReference type="Gene3D" id="2.60.34.10">
    <property type="entry name" value="Substrate Binding Domain Of DNAk, Chain A, domain 1"/>
    <property type="match status" value="1"/>
</dbReference>